<dbReference type="InterPro" id="IPR016039">
    <property type="entry name" value="Thiolase-like"/>
</dbReference>
<protein>
    <submittedName>
        <fullName evidence="3">Thiolase domain-containing protein</fullName>
    </submittedName>
</protein>
<sequence length="393" mass="40591">MTAVSPLPARIGIVGVAHTPFGRLPTETVGSLVETVTSQALADAGVEPEEVDEVFVAQFNSGLTPFAFPSSLPIEAAGELWGRPMTRVENACASGSAAVHQGIRAILSGLAGTVLVVGVEKMTHATGAAVAQALLGADPRLAGTNSPTGFAGLFADVAQDYAKRYAADDWLGDVLAAIAAKNHHNGCSNPWAQIRKDLGVEFCSTVSDSNPLVAGPLRRTDCSPVSDGAAALVLRRDPADPLALITGVGHANDHLDTARRDVLEFAAGRLAVQRALGMAGIDVDDLDLAEVHDCFTIAELLVYEMLGLTPRGQGRRAVEEGWVHRDGRLPVNVSGGLKAKGHPVGATGVSQHALVALQLSGKAGGMQLDGPRIGLVHNMGGVAVANYATVLRG</sequence>
<dbReference type="PIRSF" id="PIRSF000429">
    <property type="entry name" value="Ac-CoA_Ac_transf"/>
    <property type="match status" value="1"/>
</dbReference>
<evidence type="ECO:0000259" key="1">
    <source>
        <dbReference type="Pfam" id="PF00108"/>
    </source>
</evidence>
<accession>A0AB39QRR5</accession>
<proteinExistence type="predicted"/>
<dbReference type="InterPro" id="IPR020616">
    <property type="entry name" value="Thiolase_N"/>
</dbReference>
<organism evidence="3">
    <name type="scientific">Streptomyces sp. R39</name>
    <dbReference type="NCBI Taxonomy" id="3238631"/>
    <lineage>
        <taxon>Bacteria</taxon>
        <taxon>Bacillati</taxon>
        <taxon>Actinomycetota</taxon>
        <taxon>Actinomycetes</taxon>
        <taxon>Kitasatosporales</taxon>
        <taxon>Streptomycetaceae</taxon>
        <taxon>Streptomyces</taxon>
    </lineage>
</organism>
<dbReference type="EMBL" id="CP163441">
    <property type="protein sequence ID" value="XDQ46200.1"/>
    <property type="molecule type" value="Genomic_DNA"/>
</dbReference>
<gene>
    <name evidence="3" type="ORF">AB5J52_30250</name>
</gene>
<dbReference type="PANTHER" id="PTHR42870">
    <property type="entry name" value="ACETYL-COA C-ACETYLTRANSFERASE"/>
    <property type="match status" value="1"/>
</dbReference>
<dbReference type="NCBIfam" id="NF005704">
    <property type="entry name" value="PRK07516.1"/>
    <property type="match status" value="1"/>
</dbReference>
<feature type="domain" description="Thiolase N-terminal" evidence="1">
    <location>
        <begin position="12"/>
        <end position="235"/>
    </location>
</feature>
<reference evidence="3" key="1">
    <citation type="submission" date="2024-07" db="EMBL/GenBank/DDBJ databases">
        <authorList>
            <person name="Yu S.T."/>
        </authorList>
    </citation>
    <scope>NUCLEOTIDE SEQUENCE</scope>
    <source>
        <strain evidence="3">R39</strain>
    </source>
</reference>
<evidence type="ECO:0000313" key="3">
    <source>
        <dbReference type="EMBL" id="XDQ46200.1"/>
    </source>
</evidence>
<dbReference type="Pfam" id="PF22691">
    <property type="entry name" value="Thiolase_C_1"/>
    <property type="match status" value="1"/>
</dbReference>
<dbReference type="GO" id="GO:0016747">
    <property type="term" value="F:acyltransferase activity, transferring groups other than amino-acyl groups"/>
    <property type="evidence" value="ECO:0007669"/>
    <property type="project" value="InterPro"/>
</dbReference>
<dbReference type="InterPro" id="IPR055140">
    <property type="entry name" value="Thiolase_C_2"/>
</dbReference>
<name>A0AB39QRR5_9ACTN</name>
<dbReference type="AlphaFoldDB" id="A0AB39QRR5"/>
<evidence type="ECO:0000259" key="2">
    <source>
        <dbReference type="Pfam" id="PF22691"/>
    </source>
</evidence>
<dbReference type="Pfam" id="PF00108">
    <property type="entry name" value="Thiolase_N"/>
    <property type="match status" value="1"/>
</dbReference>
<dbReference type="PANTHER" id="PTHR42870:SF1">
    <property type="entry name" value="NON-SPECIFIC LIPID-TRANSFER PROTEIN-LIKE 2"/>
    <property type="match status" value="1"/>
</dbReference>
<dbReference type="Gene3D" id="3.40.47.10">
    <property type="match status" value="1"/>
</dbReference>
<dbReference type="CDD" id="cd00829">
    <property type="entry name" value="SCP-x_thiolase"/>
    <property type="match status" value="1"/>
</dbReference>
<dbReference type="RefSeq" id="WP_369225123.1">
    <property type="nucleotide sequence ID" value="NZ_CP163441.1"/>
</dbReference>
<dbReference type="InterPro" id="IPR002155">
    <property type="entry name" value="Thiolase"/>
</dbReference>
<dbReference type="SUPFAM" id="SSF53901">
    <property type="entry name" value="Thiolase-like"/>
    <property type="match status" value="1"/>
</dbReference>
<feature type="domain" description="Thiolase C-terminal" evidence="2">
    <location>
        <begin position="249"/>
        <end position="391"/>
    </location>
</feature>